<gene>
    <name evidence="1" type="ORF">F5613_001713</name>
</gene>
<protein>
    <recommendedName>
        <fullName evidence="3">DUF5063 domain-containing protein</fullName>
    </recommendedName>
</protein>
<dbReference type="Gene3D" id="1.20.120.1550">
    <property type="entry name" value="Protein of unknown function DUF5063"/>
    <property type="match status" value="1"/>
</dbReference>
<proteinExistence type="predicted"/>
<dbReference type="InterPro" id="IPR038312">
    <property type="entry name" value="DUF5063_sf"/>
</dbReference>
<organism evidence="1 2">
    <name type="scientific">Macellibacteroides fermentans</name>
    <dbReference type="NCBI Taxonomy" id="879969"/>
    <lineage>
        <taxon>Bacteria</taxon>
        <taxon>Pseudomonadati</taxon>
        <taxon>Bacteroidota</taxon>
        <taxon>Bacteroidia</taxon>
        <taxon>Bacteroidales</taxon>
        <taxon>Porphyromonadaceae</taxon>
        <taxon>Macellibacteroides</taxon>
    </lineage>
</organism>
<dbReference type="Pfam" id="PF16702">
    <property type="entry name" value="DUF5063"/>
    <property type="match status" value="1"/>
</dbReference>
<evidence type="ECO:0000313" key="2">
    <source>
        <dbReference type="Proteomes" id="UP000574332"/>
    </source>
</evidence>
<dbReference type="Proteomes" id="UP000574332">
    <property type="component" value="Unassembled WGS sequence"/>
</dbReference>
<accession>A0A8E1ZXL1</accession>
<evidence type="ECO:0000313" key="1">
    <source>
        <dbReference type="EMBL" id="NYI49635.1"/>
    </source>
</evidence>
<dbReference type="InterPro" id="IPR032025">
    <property type="entry name" value="DUF5063"/>
</dbReference>
<sequence>MNEQERMENENSPVYNRNTIEFVTVALEFCSFVESAGKLSSFEFTDKATKLLPLLYIKASLLPEIEETEEIEPEFTVTEDMYELVRNQIATLLGESDTYLETFHPDMQYSDTPVAAFISENLADVYQDTGNFVSVFRQGNEEVMAEAVGLCRENFQKFWGQQLLNALKALHAIRYDEETNLAINEEV</sequence>
<dbReference type="AlphaFoldDB" id="A0A8E1ZXL1"/>
<dbReference type="EMBL" id="JACCCY010000002">
    <property type="protein sequence ID" value="NYI49635.1"/>
    <property type="molecule type" value="Genomic_DNA"/>
</dbReference>
<keyword evidence="2" id="KW-1185">Reference proteome</keyword>
<evidence type="ECO:0008006" key="3">
    <source>
        <dbReference type="Google" id="ProtNLM"/>
    </source>
</evidence>
<reference evidence="1 2" key="1">
    <citation type="submission" date="2020-07" db="EMBL/GenBank/DDBJ databases">
        <title>Genomic Encyclopedia of Type Strains, Phase IV (KMG-IV): sequencing the most valuable type-strain genomes for metagenomic binning, comparative biology and taxonomic classification.</title>
        <authorList>
            <person name="Goeker M."/>
        </authorList>
    </citation>
    <scope>NUCLEOTIDE SEQUENCE [LARGE SCALE GENOMIC DNA]</scope>
    <source>
        <strain evidence="1 2">DSM 23697</strain>
    </source>
</reference>
<comment type="caution">
    <text evidence="1">The sequence shown here is derived from an EMBL/GenBank/DDBJ whole genome shotgun (WGS) entry which is preliminary data.</text>
</comment>
<name>A0A8E1ZXL1_9PORP</name>